<protein>
    <submittedName>
        <fullName evidence="1">Uncharacterized protein</fullName>
    </submittedName>
</protein>
<reference evidence="1" key="1">
    <citation type="submission" date="2018-12" db="EMBL/GenBank/DDBJ databases">
        <title>Novel natural products biosynthetic potential of the class Ktedonobacteria.</title>
        <authorList>
            <person name="Zheng Y."/>
            <person name="Saitou A."/>
            <person name="Wang C.M."/>
            <person name="Toyoda A."/>
            <person name="Minakuchi Y."/>
            <person name="Sekiguchi Y."/>
            <person name="Ueda K."/>
            <person name="Takano H."/>
            <person name="Sakai Y."/>
            <person name="Yokota A."/>
            <person name="Yabe S."/>
        </authorList>
    </citation>
    <scope>NUCLEOTIDE SEQUENCE</scope>
    <source>
        <strain evidence="1">A3-2</strain>
    </source>
</reference>
<dbReference type="AlphaFoldDB" id="A0A455T056"/>
<accession>A0A455T056</accession>
<evidence type="ECO:0000313" key="1">
    <source>
        <dbReference type="EMBL" id="BBH93206.1"/>
    </source>
</evidence>
<dbReference type="EMBL" id="AP019377">
    <property type="protein sequence ID" value="BBH93206.1"/>
    <property type="molecule type" value="Genomic_DNA"/>
</dbReference>
<sequence>MPNSQNFPLPGLLEWALAGRTFEDLQELALRLLPEQAQARWQRWHETQEISELETLLPQLSPGDQHLLEILVALEQGIELLQSRTQEILEHPFDSPLYFSEPEIRQLRWLIGLSESTLRRLQTCRSLQPFPLELDMGRRLFRYLGRILRYYPRRESLN</sequence>
<organism evidence="1">
    <name type="scientific">Thermogemmatispora argillosa</name>
    <dbReference type="NCBI Taxonomy" id="2045280"/>
    <lineage>
        <taxon>Bacteria</taxon>
        <taxon>Bacillati</taxon>
        <taxon>Chloroflexota</taxon>
        <taxon>Ktedonobacteria</taxon>
        <taxon>Thermogemmatisporales</taxon>
        <taxon>Thermogemmatisporaceae</taxon>
        <taxon>Thermogemmatispora</taxon>
    </lineage>
</organism>
<gene>
    <name evidence="1" type="ORF">KTA_14050</name>
</gene>
<proteinExistence type="predicted"/>
<name>A0A455T056_9CHLR</name>